<organism evidence="3 4">
    <name type="scientific">Marinibaculum pumilum</name>
    <dbReference type="NCBI Taxonomy" id="1766165"/>
    <lineage>
        <taxon>Bacteria</taxon>
        <taxon>Pseudomonadati</taxon>
        <taxon>Pseudomonadota</taxon>
        <taxon>Alphaproteobacteria</taxon>
        <taxon>Rhodospirillales</taxon>
        <taxon>Rhodospirillaceae</taxon>
        <taxon>Marinibaculum</taxon>
    </lineage>
</organism>
<dbReference type="SUPFAM" id="SSF110916">
    <property type="entry name" value="Peptidyl-tRNA hydrolase domain-like"/>
    <property type="match status" value="1"/>
</dbReference>
<comment type="caution">
    <text evidence="3">The sequence shown here is derived from an EMBL/GenBank/DDBJ whole genome shotgun (WGS) entry which is preliminary data.</text>
</comment>
<protein>
    <submittedName>
        <fullName evidence="3">Alternative ribosome rescue aminoacyl-tRNA hydrolase ArfB</fullName>
        <ecNumber evidence="3">3.1.1.29</ecNumber>
    </submittedName>
</protein>
<dbReference type="Proteomes" id="UP001595528">
    <property type="component" value="Unassembled WGS sequence"/>
</dbReference>
<dbReference type="GO" id="GO:0004045">
    <property type="term" value="F:peptidyl-tRNA hydrolase activity"/>
    <property type="evidence" value="ECO:0007669"/>
    <property type="project" value="UniProtKB-EC"/>
</dbReference>
<dbReference type="PROSITE" id="PS00745">
    <property type="entry name" value="RF_PROK_I"/>
    <property type="match status" value="1"/>
</dbReference>
<dbReference type="RefSeq" id="WP_379903846.1">
    <property type="nucleotide sequence ID" value="NZ_JBHRTR010000034.1"/>
</dbReference>
<evidence type="ECO:0000259" key="2">
    <source>
        <dbReference type="PROSITE" id="PS00745"/>
    </source>
</evidence>
<feature type="region of interest" description="Disordered" evidence="1">
    <location>
        <begin position="106"/>
        <end position="143"/>
    </location>
</feature>
<evidence type="ECO:0000313" key="4">
    <source>
        <dbReference type="Proteomes" id="UP001595528"/>
    </source>
</evidence>
<evidence type="ECO:0000313" key="3">
    <source>
        <dbReference type="EMBL" id="MFC3229541.1"/>
    </source>
</evidence>
<dbReference type="EMBL" id="JBHRTR010000034">
    <property type="protein sequence ID" value="MFC3229541.1"/>
    <property type="molecule type" value="Genomic_DNA"/>
</dbReference>
<dbReference type="PANTHER" id="PTHR47814">
    <property type="entry name" value="PEPTIDYL-TRNA HYDROLASE ARFB"/>
    <property type="match status" value="1"/>
</dbReference>
<gene>
    <name evidence="3" type="primary">arfB</name>
    <name evidence="3" type="ORF">ACFOGJ_19995</name>
</gene>
<dbReference type="InterPro" id="IPR000352">
    <property type="entry name" value="Pep_chain_release_fac_I"/>
</dbReference>
<dbReference type="Gene3D" id="3.30.160.20">
    <property type="match status" value="1"/>
</dbReference>
<dbReference type="NCBIfam" id="NF006718">
    <property type="entry name" value="PRK09256.1"/>
    <property type="match status" value="1"/>
</dbReference>
<evidence type="ECO:0000256" key="1">
    <source>
        <dbReference type="SAM" id="MobiDB-lite"/>
    </source>
</evidence>
<feature type="domain" description="Prokaryotic-type class I peptide chain release factors" evidence="2">
    <location>
        <begin position="24"/>
        <end position="40"/>
    </location>
</feature>
<dbReference type="PANTHER" id="PTHR47814:SF1">
    <property type="entry name" value="PEPTIDYL-TRNA HYDROLASE ARFB"/>
    <property type="match status" value="1"/>
</dbReference>
<dbReference type="EC" id="3.1.1.29" evidence="3"/>
<dbReference type="Pfam" id="PF00472">
    <property type="entry name" value="RF-1"/>
    <property type="match status" value="1"/>
</dbReference>
<sequence>MTGPIQVTPDLAIGEEEVELSFIRSGGPGGQNVNKVATAVQLRFDARRSPSLPERVRHRLERIAGSRMTKDGEIVITANRHRTQDANRRDALDRLAELLREAAARQKFRVPTKPGLGAKRRRLEAKTQRGQVKRQRGRPGMDD</sequence>
<reference evidence="4" key="1">
    <citation type="journal article" date="2019" name="Int. J. Syst. Evol. Microbiol.">
        <title>The Global Catalogue of Microorganisms (GCM) 10K type strain sequencing project: providing services to taxonomists for standard genome sequencing and annotation.</title>
        <authorList>
            <consortium name="The Broad Institute Genomics Platform"/>
            <consortium name="The Broad Institute Genome Sequencing Center for Infectious Disease"/>
            <person name="Wu L."/>
            <person name="Ma J."/>
        </authorList>
    </citation>
    <scope>NUCLEOTIDE SEQUENCE [LARGE SCALE GENOMIC DNA]</scope>
    <source>
        <strain evidence="4">KCTC 42964</strain>
    </source>
</reference>
<name>A0ABV7L4F0_9PROT</name>
<proteinExistence type="predicted"/>
<accession>A0ABV7L4F0</accession>
<keyword evidence="4" id="KW-1185">Reference proteome</keyword>
<keyword evidence="3" id="KW-0378">Hydrolase</keyword>